<reference evidence="2" key="1">
    <citation type="submission" date="2022-11" db="EMBL/GenBank/DDBJ databases">
        <title>Dyadobacter pollutisoli sp. nov., isolated from plastic dumped soil.</title>
        <authorList>
            <person name="Kim J.M."/>
            <person name="Kim K.R."/>
            <person name="Lee J.K."/>
            <person name="Hao L."/>
            <person name="Jeon C.O."/>
        </authorList>
    </citation>
    <scope>NUCLEOTIDE SEQUENCE</scope>
    <source>
        <strain evidence="2">U1</strain>
    </source>
</reference>
<dbReference type="SUPFAM" id="SSF143422">
    <property type="entry name" value="Transposase IS200-like"/>
    <property type="match status" value="1"/>
</dbReference>
<evidence type="ECO:0000313" key="2">
    <source>
        <dbReference type="EMBL" id="WAC12827.1"/>
    </source>
</evidence>
<evidence type="ECO:0000259" key="1">
    <source>
        <dbReference type="SMART" id="SM01321"/>
    </source>
</evidence>
<dbReference type="GO" id="GO:0006313">
    <property type="term" value="P:DNA transposition"/>
    <property type="evidence" value="ECO:0007669"/>
    <property type="project" value="InterPro"/>
</dbReference>
<sequence length="153" mass="18111">MNDIYSRCYIHFVFAVKFKNATISPEWRESLHKYITGITQNNGHKLMAINSMPDHVHMLVGYNVTQAVAELMRLVKGDSSEFINKNKFTPVKFHWQSGYGAFSISMSDIDRHVKYILNQDQHHQNIQFRGEFMKMLKERDIDFDEKYIFEELV</sequence>
<protein>
    <submittedName>
        <fullName evidence="2">IS200/IS605 family transposase</fullName>
    </submittedName>
</protein>
<feature type="domain" description="Transposase IS200-like" evidence="1">
    <location>
        <begin position="5"/>
        <end position="119"/>
    </location>
</feature>
<dbReference type="Pfam" id="PF01797">
    <property type="entry name" value="Y1_Tnp"/>
    <property type="match status" value="1"/>
</dbReference>
<dbReference type="KEGG" id="dpf:ON006_02445"/>
<dbReference type="PANTHER" id="PTHR33360:SF2">
    <property type="entry name" value="TRANSPOSASE FOR INSERTION SEQUENCE ELEMENT IS200"/>
    <property type="match status" value="1"/>
</dbReference>
<name>A0A9E8SQB0_9BACT</name>
<dbReference type="InterPro" id="IPR036515">
    <property type="entry name" value="Transposase_17_sf"/>
</dbReference>
<dbReference type="InterPro" id="IPR002686">
    <property type="entry name" value="Transposase_17"/>
</dbReference>
<accession>A0A9E8SQB0</accession>
<dbReference type="Proteomes" id="UP001164653">
    <property type="component" value="Chromosome"/>
</dbReference>
<dbReference type="SMART" id="SM01321">
    <property type="entry name" value="Y1_Tnp"/>
    <property type="match status" value="1"/>
</dbReference>
<dbReference type="EMBL" id="CP112998">
    <property type="protein sequence ID" value="WAC12827.1"/>
    <property type="molecule type" value="Genomic_DNA"/>
</dbReference>
<dbReference type="GO" id="GO:0004803">
    <property type="term" value="F:transposase activity"/>
    <property type="evidence" value="ECO:0007669"/>
    <property type="project" value="InterPro"/>
</dbReference>
<dbReference type="RefSeq" id="WP_244823525.1">
    <property type="nucleotide sequence ID" value="NZ_CP112998.1"/>
</dbReference>
<dbReference type="GO" id="GO:0003677">
    <property type="term" value="F:DNA binding"/>
    <property type="evidence" value="ECO:0007669"/>
    <property type="project" value="InterPro"/>
</dbReference>
<keyword evidence="3" id="KW-1185">Reference proteome</keyword>
<organism evidence="2 3">
    <name type="scientific">Dyadobacter pollutisoli</name>
    <dbReference type="NCBI Taxonomy" id="2910158"/>
    <lineage>
        <taxon>Bacteria</taxon>
        <taxon>Pseudomonadati</taxon>
        <taxon>Bacteroidota</taxon>
        <taxon>Cytophagia</taxon>
        <taxon>Cytophagales</taxon>
        <taxon>Spirosomataceae</taxon>
        <taxon>Dyadobacter</taxon>
    </lineage>
</organism>
<evidence type="ECO:0000313" key="3">
    <source>
        <dbReference type="Proteomes" id="UP001164653"/>
    </source>
</evidence>
<dbReference type="Gene3D" id="3.30.70.1290">
    <property type="entry name" value="Transposase IS200-like"/>
    <property type="match status" value="1"/>
</dbReference>
<dbReference type="PANTHER" id="PTHR33360">
    <property type="entry name" value="TRANSPOSASE FOR INSERTION SEQUENCE ELEMENT IS200"/>
    <property type="match status" value="1"/>
</dbReference>
<dbReference type="AlphaFoldDB" id="A0A9E8SQB0"/>
<proteinExistence type="predicted"/>
<gene>
    <name evidence="2" type="primary">tnpA</name>
    <name evidence="2" type="ORF">ON006_02445</name>
</gene>
<dbReference type="NCBIfam" id="NF033573">
    <property type="entry name" value="transpos_IS200"/>
    <property type="match status" value="1"/>
</dbReference>